<reference evidence="2" key="6">
    <citation type="submission" date="2025-08" db="UniProtKB">
        <authorList>
            <consortium name="RefSeq"/>
        </authorList>
    </citation>
    <scope>IDENTIFICATION</scope>
</reference>
<dbReference type="Proteomes" id="UP000675920">
    <property type="component" value="Unplaced"/>
</dbReference>
<dbReference type="OrthoDB" id="25954at2"/>
<proteinExistence type="predicted"/>
<reference evidence="2" key="5">
    <citation type="journal article" date="2020" name="Redox Biol.">
        <title>Lessons from the post-genomic era: Globin diversity beyond oxygen binding and transport.</title>
        <authorList>
            <person name="Keppner A."/>
            <person name="Maric D."/>
            <person name="Correia M."/>
            <person name="Koay T.W."/>
            <person name="Orlando I.M.C."/>
            <person name="Vinogradov S.N."/>
            <person name="Hoogewijs D."/>
        </authorList>
    </citation>
    <scope>NUCLEOTIDE SEQUENCE</scope>
</reference>
<dbReference type="RefSeq" id="WP_051377969.1">
    <property type="nucleotide sequence ID" value="NZ_AXWS01000007.1"/>
</dbReference>
<dbReference type="GO" id="GO:0019825">
    <property type="term" value="F:oxygen binding"/>
    <property type="evidence" value="ECO:0007669"/>
    <property type="project" value="InterPro"/>
</dbReference>
<dbReference type="Gene3D" id="1.10.490.10">
    <property type="entry name" value="Globins"/>
    <property type="match status" value="1"/>
</dbReference>
<sequence length="132" mass="15217">MPHDHDSPPVFLPATDATEEQVALLVRRFYDAARADALLGPVFEAHVADWPHHFELLQDFWSHLLRRTGRYQGRPLPKHVELPVDAKHFARWLELFSVTARDVLDPQAAEFAIDRARRIADTFRTAIDSRRG</sequence>
<reference evidence="2" key="4">
    <citation type="journal article" date="2016" name="PLoS Comput. Biol.">
        <title>Evolutionary and Functional Relationships in the Truncated Hemoglobin Family.</title>
        <authorList>
            <person name="Bustamante J.P."/>
            <person name="Radusky L."/>
            <person name="Boechi L."/>
            <person name="Estrin D.A."/>
            <person name="Ten Have A."/>
            <person name="Marti M.A."/>
        </authorList>
    </citation>
    <scope>NUCLEOTIDE SEQUENCE</scope>
</reference>
<keyword evidence="1" id="KW-1185">Reference proteome</keyword>
<dbReference type="CDD" id="cd08916">
    <property type="entry name" value="TrHb3_P"/>
    <property type="match status" value="1"/>
</dbReference>
<organism evidence="1 2">
    <name type="scientific">Derxia gummosa DSM 723</name>
    <dbReference type="NCBI Taxonomy" id="1121388"/>
    <lineage>
        <taxon>Bacteria</taxon>
        <taxon>Pseudomonadati</taxon>
        <taxon>Pseudomonadota</taxon>
        <taxon>Betaproteobacteria</taxon>
        <taxon>Burkholderiales</taxon>
        <taxon>Alcaligenaceae</taxon>
        <taxon>Derxia</taxon>
    </lineage>
</organism>
<dbReference type="GO" id="GO:0020037">
    <property type="term" value="F:heme binding"/>
    <property type="evidence" value="ECO:0007669"/>
    <property type="project" value="InterPro"/>
</dbReference>
<accession>A0A8B6X999</accession>
<protein>
    <submittedName>
        <fullName evidence="2">Group III truncated hemoglobin</fullName>
    </submittedName>
</protein>
<reference evidence="2" key="1">
    <citation type="journal article" date="2002" name="J. Biol. Chem.">
        <title>Truncated hemoglobins: a new family of hemoglobins widely distributed in bacteria, unicellular eukaryotes, and plants.</title>
        <authorList>
            <person name="Wittenberg J.B."/>
            <person name="Bolognesi M."/>
            <person name="Wittenberg B.A."/>
            <person name="Guertin M."/>
        </authorList>
    </citation>
    <scope>NUCLEOTIDE SEQUENCE</scope>
</reference>
<dbReference type="SUPFAM" id="SSF46458">
    <property type="entry name" value="Globin-like"/>
    <property type="match status" value="1"/>
</dbReference>
<evidence type="ECO:0000313" key="1">
    <source>
        <dbReference type="Proteomes" id="UP000675920"/>
    </source>
</evidence>
<dbReference type="InterPro" id="IPR012292">
    <property type="entry name" value="Globin/Proto"/>
</dbReference>
<name>A0A8B6X999_9BURK</name>
<dbReference type="InterPro" id="IPR009050">
    <property type="entry name" value="Globin-like_sf"/>
</dbReference>
<evidence type="ECO:0000313" key="2">
    <source>
        <dbReference type="RefSeq" id="WP_051377969.1"/>
    </source>
</evidence>
<reference evidence="2" key="2">
    <citation type="journal article" date="2005" name="Proc. Natl. Acad. Sci. U.S.A.">
        <title>Three globin lineages belonging to two structural classes in genomes from the three kingdoms of life.</title>
        <authorList>
            <person name="Vinogradov S.N."/>
            <person name="Hoogewijs D."/>
            <person name="Bailly X."/>
            <person name="Arredondo-Peter R."/>
            <person name="Guertin M."/>
            <person name="Gough J."/>
            <person name="Dewilde S."/>
            <person name="Moens L."/>
            <person name="Vanfleteren J.R."/>
        </authorList>
    </citation>
    <scope>NUCLEOTIDE SEQUENCE</scope>
</reference>
<reference evidence="2" key="3">
    <citation type="journal article" date="2009" name="C. R. Biol.">
        <title>Structure and function evolution in the superfamily of globins.</title>
        <authorList>
            <person name="Wajcman H."/>
            <person name="Kiger L."/>
            <person name="Marden M.C."/>
        </authorList>
    </citation>
    <scope>NUCLEOTIDE SEQUENCE</scope>
</reference>
<dbReference type="AlphaFoldDB" id="A0A8B6X999"/>